<dbReference type="AlphaFoldDB" id="A0A7I8LEX4"/>
<dbReference type="InterPro" id="IPR055414">
    <property type="entry name" value="LRR_R13L4/SHOC2-like"/>
</dbReference>
<evidence type="ECO:0000256" key="4">
    <source>
        <dbReference type="ARBA" id="ARBA00022741"/>
    </source>
</evidence>
<dbReference type="PANTHER" id="PTHR23155">
    <property type="entry name" value="DISEASE RESISTANCE PROTEIN RP"/>
    <property type="match status" value="1"/>
</dbReference>
<evidence type="ECO:0000256" key="5">
    <source>
        <dbReference type="ARBA" id="ARBA00022821"/>
    </source>
</evidence>
<dbReference type="OrthoDB" id="598235at2759"/>
<dbReference type="GO" id="GO:0043531">
    <property type="term" value="F:ADP binding"/>
    <property type="evidence" value="ECO:0007669"/>
    <property type="project" value="InterPro"/>
</dbReference>
<accession>A0A7I8LEX4</accession>
<protein>
    <submittedName>
        <fullName evidence="10">Uncharacterized protein</fullName>
    </submittedName>
</protein>
<sequence>MAETLILILTEKIASALADQLEKQFDSLYGLQQELLTQVRGRMSQIKMEFEVIKGFLIYIGTRKENNEILDAWVKEVRELAFEAETIMDHYTYIWADQRHSSNVSRWYHINNQLQEISNRLHRLGEMKQQYDIKTTKGSQSKIAIERHQDLTRSSRVIDEETILGTEEYEKDLKSWLKGGQTDVAHSKRILISVSGPVGIGKTTLVSKVYRSTMIRESFGCRAWVNVSRTYKVEDLHRRIVRELFKGQKGEIPQRLDTMDSTELKKILDEFLGNMRYLIVLDDMRDQNVWKEKLENFIPDNNCGSRIIMTTQSVHVASLAGEDRIMQVKKLGEQDALYLFCRKAFQRHDTEECPTELMEQARNISKMCDGLPLAVVSMGNYLSLREKTILEWKKLEEDLNWILNNNVDFDLMKSVLKLSFDSLPGYLKTCFLYCGIFPDSHLIKRKRLIRLWIAEGFIQDRGRRTAEDVAEDNLHELIKRNMLEVQDTNDSGRVRTCKISAIMRQLIISKSEQEDFYVVFEDAEKSYEGNARRFSVKSSNNSIPFGISSIQNLRSWIHFGTGEPPLQSGFKLLRVLDLQGVPLIKGLPKEIFNLFNLHYLGLRNTSIKRLSTSIKRLVNLQTLDLAFTNIKELPDGIVKLRRLRHLFVYKIVDRTYQSFCYFLGFPALRGICDLKELHTLQSVEVSKDILRNLKKMSQLRSFRIMKVRAEHYSDLSKAIETMVNLRRLDIVGAKSDEALDMTCEIVPPQSLEKLTFRAKLMTLPTWISSLRNLAWVRLCWCSLPPEQDFLPSLGGLHSLVFLLLINAHNGSELSFKNGSFLRLKDLRIVDMKNLKEIKVESGALNELRHLNLVRCEGLTNAPKGILSLKNLENVHLENMKREFVDQLWQTESDNHPMLRAVNIVRQDSKWELKSLGKFRSNLMGYDDQNRENS</sequence>
<dbReference type="GO" id="GO:0002758">
    <property type="term" value="P:innate immune response-activating signaling pathway"/>
    <property type="evidence" value="ECO:0007669"/>
    <property type="project" value="UniProtKB-ARBA"/>
</dbReference>
<evidence type="ECO:0000259" key="6">
    <source>
        <dbReference type="Pfam" id="PF00931"/>
    </source>
</evidence>
<dbReference type="Gene3D" id="1.20.5.4130">
    <property type="match status" value="1"/>
</dbReference>
<evidence type="ECO:0000259" key="9">
    <source>
        <dbReference type="Pfam" id="PF23598"/>
    </source>
</evidence>
<dbReference type="InterPro" id="IPR042197">
    <property type="entry name" value="Apaf_helical"/>
</dbReference>
<dbReference type="InterPro" id="IPR036388">
    <property type="entry name" value="WH-like_DNA-bd_sf"/>
</dbReference>
<feature type="domain" description="Disease resistance N-terminal" evidence="7">
    <location>
        <begin position="9"/>
        <end position="103"/>
    </location>
</feature>
<comment type="similarity">
    <text evidence="1">Belongs to the disease resistance NB-LRR family.</text>
</comment>
<keyword evidence="5" id="KW-0611">Plant defense</keyword>
<dbReference type="Pfam" id="PF23559">
    <property type="entry name" value="WHD_DRP"/>
    <property type="match status" value="1"/>
</dbReference>
<reference evidence="10" key="1">
    <citation type="submission" date="2020-02" db="EMBL/GenBank/DDBJ databases">
        <authorList>
            <person name="Scholz U."/>
            <person name="Mascher M."/>
            <person name="Fiebig A."/>
        </authorList>
    </citation>
    <scope>NUCLEOTIDE SEQUENCE</scope>
</reference>
<dbReference type="InterPro" id="IPR058922">
    <property type="entry name" value="WHD_DRP"/>
</dbReference>
<keyword evidence="11" id="KW-1185">Reference proteome</keyword>
<evidence type="ECO:0000256" key="2">
    <source>
        <dbReference type="ARBA" id="ARBA00022614"/>
    </source>
</evidence>
<dbReference type="Pfam" id="PF00931">
    <property type="entry name" value="NB-ARC"/>
    <property type="match status" value="1"/>
</dbReference>
<name>A0A7I8LEX4_SPIIN</name>
<dbReference type="InterPro" id="IPR041118">
    <property type="entry name" value="Rx_N"/>
</dbReference>
<dbReference type="InterPro" id="IPR027417">
    <property type="entry name" value="P-loop_NTPase"/>
</dbReference>
<dbReference type="InterPro" id="IPR032675">
    <property type="entry name" value="LRR_dom_sf"/>
</dbReference>
<dbReference type="PRINTS" id="PR00364">
    <property type="entry name" value="DISEASERSIST"/>
</dbReference>
<dbReference type="SUPFAM" id="SSF52540">
    <property type="entry name" value="P-loop containing nucleoside triphosphate hydrolases"/>
    <property type="match status" value="1"/>
</dbReference>
<keyword evidence="3" id="KW-0677">Repeat</keyword>
<gene>
    <name evidence="10" type="ORF">SI8410_14018506</name>
</gene>
<dbReference type="Pfam" id="PF18052">
    <property type="entry name" value="Rx_N"/>
    <property type="match status" value="1"/>
</dbReference>
<dbReference type="Gene3D" id="3.40.50.300">
    <property type="entry name" value="P-loop containing nucleotide triphosphate hydrolases"/>
    <property type="match status" value="1"/>
</dbReference>
<feature type="domain" description="Disease resistance R13L4/SHOC-2-like LRR" evidence="9">
    <location>
        <begin position="553"/>
        <end position="877"/>
    </location>
</feature>
<organism evidence="10 11">
    <name type="scientific">Spirodela intermedia</name>
    <name type="common">Intermediate duckweed</name>
    <dbReference type="NCBI Taxonomy" id="51605"/>
    <lineage>
        <taxon>Eukaryota</taxon>
        <taxon>Viridiplantae</taxon>
        <taxon>Streptophyta</taxon>
        <taxon>Embryophyta</taxon>
        <taxon>Tracheophyta</taxon>
        <taxon>Spermatophyta</taxon>
        <taxon>Magnoliopsida</taxon>
        <taxon>Liliopsida</taxon>
        <taxon>Araceae</taxon>
        <taxon>Lemnoideae</taxon>
        <taxon>Spirodela</taxon>
    </lineage>
</organism>
<feature type="domain" description="Disease resistance protein winged helix" evidence="8">
    <location>
        <begin position="436"/>
        <end position="507"/>
    </location>
</feature>
<dbReference type="Gene3D" id="3.80.10.10">
    <property type="entry name" value="Ribonuclease Inhibitor"/>
    <property type="match status" value="1"/>
</dbReference>
<feature type="domain" description="NB-ARC" evidence="6">
    <location>
        <begin position="191"/>
        <end position="349"/>
    </location>
</feature>
<dbReference type="Gene3D" id="1.10.10.10">
    <property type="entry name" value="Winged helix-like DNA-binding domain superfamily/Winged helix DNA-binding domain"/>
    <property type="match status" value="1"/>
</dbReference>
<evidence type="ECO:0000313" key="10">
    <source>
        <dbReference type="EMBL" id="CAA7407828.1"/>
    </source>
</evidence>
<evidence type="ECO:0000256" key="1">
    <source>
        <dbReference type="ARBA" id="ARBA00008894"/>
    </source>
</evidence>
<dbReference type="GO" id="GO:0009626">
    <property type="term" value="P:plant-type hypersensitive response"/>
    <property type="evidence" value="ECO:0007669"/>
    <property type="project" value="UniProtKB-ARBA"/>
</dbReference>
<dbReference type="PANTHER" id="PTHR23155:SF1232">
    <property type="entry name" value="OS09G0270700 PROTEIN"/>
    <property type="match status" value="1"/>
</dbReference>
<dbReference type="SUPFAM" id="SSF52058">
    <property type="entry name" value="L domain-like"/>
    <property type="match status" value="1"/>
</dbReference>
<proteinExistence type="inferred from homology"/>
<dbReference type="Gene3D" id="1.10.8.430">
    <property type="entry name" value="Helical domain of apoptotic protease-activating factors"/>
    <property type="match status" value="1"/>
</dbReference>
<keyword evidence="2" id="KW-0433">Leucine-rich repeat</keyword>
<dbReference type="EMBL" id="LR746277">
    <property type="protein sequence ID" value="CAA7407828.1"/>
    <property type="molecule type" value="Genomic_DNA"/>
</dbReference>
<dbReference type="Pfam" id="PF23598">
    <property type="entry name" value="LRR_14"/>
    <property type="match status" value="1"/>
</dbReference>
<evidence type="ECO:0000313" key="11">
    <source>
        <dbReference type="Proteomes" id="UP000663760"/>
    </source>
</evidence>
<dbReference type="InterPro" id="IPR044974">
    <property type="entry name" value="Disease_R_plants"/>
</dbReference>
<evidence type="ECO:0000259" key="8">
    <source>
        <dbReference type="Pfam" id="PF23559"/>
    </source>
</evidence>
<evidence type="ECO:0000259" key="7">
    <source>
        <dbReference type="Pfam" id="PF18052"/>
    </source>
</evidence>
<dbReference type="FunFam" id="1.10.10.10:FF:000322">
    <property type="entry name" value="Probable disease resistance protein At1g63360"/>
    <property type="match status" value="1"/>
</dbReference>
<dbReference type="Proteomes" id="UP000663760">
    <property type="component" value="Chromosome 14"/>
</dbReference>
<dbReference type="GO" id="GO:0042742">
    <property type="term" value="P:defense response to bacterium"/>
    <property type="evidence" value="ECO:0007669"/>
    <property type="project" value="UniProtKB-ARBA"/>
</dbReference>
<evidence type="ECO:0000256" key="3">
    <source>
        <dbReference type="ARBA" id="ARBA00022737"/>
    </source>
</evidence>
<keyword evidence="4" id="KW-0547">Nucleotide-binding</keyword>
<dbReference type="InterPro" id="IPR002182">
    <property type="entry name" value="NB-ARC"/>
</dbReference>